<evidence type="ECO:0000256" key="1">
    <source>
        <dbReference type="ARBA" id="ARBA00022729"/>
    </source>
</evidence>
<comment type="similarity">
    <text evidence="2">Belongs to the skp family.</text>
</comment>
<dbReference type="PANTHER" id="PTHR35089:SF1">
    <property type="entry name" value="CHAPERONE PROTEIN SKP"/>
    <property type="match status" value="1"/>
</dbReference>
<keyword evidence="2" id="KW-0143">Chaperone</keyword>
<feature type="chain" id="PRO_5047277710" description="Chaperone protein skp" evidence="3">
    <location>
        <begin position="27"/>
        <end position="170"/>
    </location>
</feature>
<dbReference type="Pfam" id="PF03938">
    <property type="entry name" value="OmpH"/>
    <property type="match status" value="1"/>
</dbReference>
<comment type="caution">
    <text evidence="4">The sequence shown here is derived from an EMBL/GenBank/DDBJ whole genome shotgun (WGS) entry which is preliminary data.</text>
</comment>
<evidence type="ECO:0000256" key="3">
    <source>
        <dbReference type="SAM" id="SignalP"/>
    </source>
</evidence>
<comment type="subcellular location">
    <subcellularLocation>
        <location evidence="2">Periplasm</location>
    </subcellularLocation>
</comment>
<evidence type="ECO:0000313" key="5">
    <source>
        <dbReference type="Proteomes" id="UP000838672"/>
    </source>
</evidence>
<comment type="subunit">
    <text evidence="2">Homotrimer.</text>
</comment>
<dbReference type="Gene3D" id="3.30.910.20">
    <property type="entry name" value="Skp domain"/>
    <property type="match status" value="1"/>
</dbReference>
<name>A0ABN8DTY5_9VIBR</name>
<dbReference type="RefSeq" id="WP_237466621.1">
    <property type="nucleotide sequence ID" value="NZ_CAKLDI010000001.1"/>
</dbReference>
<sequence>MKQSIKALGLGLVFALSSVFSVSASAAEKVGYVNLGAVMQQLPQREAIGKKLQGEFKDRINELKRIQEKAQKKVEKFKRDGELMSSDDRIALQREIAELESDYRLKAKALKEDSDRREREENMKLMKQIGEAVKKVATAQGYDMVVDAQALLYATDGDDLSAKVIAEMKK</sequence>
<dbReference type="SUPFAM" id="SSF111384">
    <property type="entry name" value="OmpH-like"/>
    <property type="match status" value="1"/>
</dbReference>
<reference evidence="4" key="1">
    <citation type="submission" date="2021-11" db="EMBL/GenBank/DDBJ databases">
        <authorList>
            <person name="Rodrigo-Torres L."/>
            <person name="Arahal R. D."/>
            <person name="Lucena T."/>
        </authorList>
    </citation>
    <scope>NUCLEOTIDE SEQUENCE</scope>
    <source>
        <strain evidence="4">CECT 7929</strain>
    </source>
</reference>
<keyword evidence="1 3" id="KW-0732">Signal</keyword>
<dbReference type="PANTHER" id="PTHR35089">
    <property type="entry name" value="CHAPERONE PROTEIN SKP"/>
    <property type="match status" value="1"/>
</dbReference>
<keyword evidence="2" id="KW-0574">Periplasm</keyword>
<proteinExistence type="inferred from homology"/>
<evidence type="ECO:0000313" key="4">
    <source>
        <dbReference type="EMBL" id="CAH0534227.1"/>
    </source>
</evidence>
<feature type="signal peptide" evidence="3">
    <location>
        <begin position="1"/>
        <end position="26"/>
    </location>
</feature>
<dbReference type="EMBL" id="CAKLDI010000001">
    <property type="protein sequence ID" value="CAH0534227.1"/>
    <property type="molecule type" value="Genomic_DNA"/>
</dbReference>
<comment type="function">
    <text evidence="2">Molecular chaperone that interacts specifically with outer membrane proteins, thus maintaining the solubility of early folding intermediates during passage through the periplasm.</text>
</comment>
<gene>
    <name evidence="4" type="primary">skp</name>
    <name evidence="4" type="ORF">VST7929_02140</name>
</gene>
<evidence type="ECO:0000256" key="2">
    <source>
        <dbReference type="PIRNR" id="PIRNR002094"/>
    </source>
</evidence>
<organism evidence="4 5">
    <name type="scientific">Vibrio stylophorae</name>
    <dbReference type="NCBI Taxonomy" id="659351"/>
    <lineage>
        <taxon>Bacteria</taxon>
        <taxon>Pseudomonadati</taxon>
        <taxon>Pseudomonadota</taxon>
        <taxon>Gammaproteobacteria</taxon>
        <taxon>Vibrionales</taxon>
        <taxon>Vibrionaceae</taxon>
        <taxon>Vibrio</taxon>
    </lineage>
</organism>
<dbReference type="Proteomes" id="UP000838672">
    <property type="component" value="Unassembled WGS sequence"/>
</dbReference>
<protein>
    <recommendedName>
        <fullName evidence="2">Chaperone protein skp</fullName>
    </recommendedName>
</protein>
<keyword evidence="5" id="KW-1185">Reference proteome</keyword>
<accession>A0ABN8DTY5</accession>
<dbReference type="InterPro" id="IPR024930">
    <property type="entry name" value="Skp_dom_sf"/>
</dbReference>
<dbReference type="SMART" id="SM00935">
    <property type="entry name" value="OmpH"/>
    <property type="match status" value="1"/>
</dbReference>
<dbReference type="InterPro" id="IPR005632">
    <property type="entry name" value="Chaperone_Skp"/>
</dbReference>
<dbReference type="PIRSF" id="PIRSF002094">
    <property type="entry name" value="OMP26_Skp"/>
    <property type="match status" value="1"/>
</dbReference>